<protein>
    <submittedName>
        <fullName evidence="1">Uncharacterized protein</fullName>
    </submittedName>
</protein>
<reference evidence="1 2" key="1">
    <citation type="submission" date="2015-01" db="EMBL/GenBank/DDBJ databases">
        <title>Evolution of Trichinella species and genotypes.</title>
        <authorList>
            <person name="Korhonen P.K."/>
            <person name="Edoardo P."/>
            <person name="Giuseppe L.R."/>
            <person name="Gasser R.B."/>
        </authorList>
    </citation>
    <scope>NUCLEOTIDE SEQUENCE [LARGE SCALE GENOMIC DNA]</scope>
    <source>
        <strain evidence="1">ISS1980</strain>
    </source>
</reference>
<name>A0A0V1N0Z5_9BILA</name>
<sequence length="71" mass="8683">MQNPTARKRWEFFRQHLVLRAGSKWKPVEMRVDAIKKKTEPRKPRLDFMVRPLQRRCEENAYTSIIQEKLD</sequence>
<evidence type="ECO:0000313" key="1">
    <source>
        <dbReference type="EMBL" id="KRZ77668.1"/>
    </source>
</evidence>
<gene>
    <name evidence="1" type="ORF">T10_1614</name>
</gene>
<accession>A0A0V1N0Z5</accession>
<comment type="caution">
    <text evidence="1">The sequence shown here is derived from an EMBL/GenBank/DDBJ whole genome shotgun (WGS) entry which is preliminary data.</text>
</comment>
<keyword evidence="2" id="KW-1185">Reference proteome</keyword>
<dbReference type="AlphaFoldDB" id="A0A0V1N0Z5"/>
<evidence type="ECO:0000313" key="2">
    <source>
        <dbReference type="Proteomes" id="UP000054843"/>
    </source>
</evidence>
<organism evidence="1 2">
    <name type="scientific">Trichinella papuae</name>
    <dbReference type="NCBI Taxonomy" id="268474"/>
    <lineage>
        <taxon>Eukaryota</taxon>
        <taxon>Metazoa</taxon>
        <taxon>Ecdysozoa</taxon>
        <taxon>Nematoda</taxon>
        <taxon>Enoplea</taxon>
        <taxon>Dorylaimia</taxon>
        <taxon>Trichinellida</taxon>
        <taxon>Trichinellidae</taxon>
        <taxon>Trichinella</taxon>
    </lineage>
</organism>
<dbReference type="Proteomes" id="UP000054843">
    <property type="component" value="Unassembled WGS sequence"/>
</dbReference>
<dbReference type="EMBL" id="JYDO01000017">
    <property type="protein sequence ID" value="KRZ77668.1"/>
    <property type="molecule type" value="Genomic_DNA"/>
</dbReference>
<proteinExistence type="predicted"/>